<dbReference type="InterPro" id="IPR033738">
    <property type="entry name" value="AsnB_N"/>
</dbReference>
<evidence type="ECO:0000256" key="1">
    <source>
        <dbReference type="ARBA" id="ARBA00005187"/>
    </source>
</evidence>
<dbReference type="GO" id="GO:0004066">
    <property type="term" value="F:asparagine synthase (glutamine-hydrolyzing) activity"/>
    <property type="evidence" value="ECO:0007669"/>
    <property type="project" value="UniProtKB-EC"/>
</dbReference>
<keyword evidence="4 9" id="KW-0547">Nucleotide-binding</keyword>
<dbReference type="Gene3D" id="3.40.50.620">
    <property type="entry name" value="HUPs"/>
    <property type="match status" value="1"/>
</dbReference>
<dbReference type="InterPro" id="IPR051786">
    <property type="entry name" value="ASN_synthetase/amidase"/>
</dbReference>
<name>A0A4Q2S8H8_9ACTN</name>
<dbReference type="CDD" id="cd01991">
    <property type="entry name" value="Asn_synthase_B_C"/>
    <property type="match status" value="1"/>
</dbReference>
<feature type="region of interest" description="Disordered" evidence="10">
    <location>
        <begin position="1"/>
        <end position="21"/>
    </location>
</feature>
<dbReference type="PANTHER" id="PTHR43284:SF1">
    <property type="entry name" value="ASPARAGINE SYNTHETASE"/>
    <property type="match status" value="1"/>
</dbReference>
<dbReference type="Gene3D" id="3.60.20.10">
    <property type="entry name" value="Glutamine Phosphoribosylpyrophosphate, subunit 1, domain 1"/>
    <property type="match status" value="1"/>
</dbReference>
<dbReference type="RefSeq" id="WP_129456332.1">
    <property type="nucleotide sequence ID" value="NZ_JACXYX010000001.1"/>
</dbReference>
<evidence type="ECO:0000256" key="2">
    <source>
        <dbReference type="ARBA" id="ARBA00005752"/>
    </source>
</evidence>
<proteinExistence type="inferred from homology"/>
<evidence type="ECO:0000256" key="6">
    <source>
        <dbReference type="ARBA" id="ARBA00022888"/>
    </source>
</evidence>
<feature type="region of interest" description="Disordered" evidence="10">
    <location>
        <begin position="52"/>
        <end position="73"/>
    </location>
</feature>
<feature type="binding site" evidence="9">
    <location>
        <position position="106"/>
    </location>
    <ligand>
        <name>L-glutamine</name>
        <dbReference type="ChEBI" id="CHEBI:58359"/>
    </ligand>
</feature>
<gene>
    <name evidence="12" type="primary">asnB</name>
    <name evidence="12" type="ORF">EUA07_16805</name>
</gene>
<dbReference type="Pfam" id="PF13537">
    <property type="entry name" value="GATase_7"/>
    <property type="match status" value="1"/>
</dbReference>
<evidence type="ECO:0000256" key="9">
    <source>
        <dbReference type="PIRSR" id="PIRSR001589-2"/>
    </source>
</evidence>
<dbReference type="GO" id="GO:0005829">
    <property type="term" value="C:cytosol"/>
    <property type="evidence" value="ECO:0007669"/>
    <property type="project" value="TreeGrafter"/>
</dbReference>
<dbReference type="AlphaFoldDB" id="A0A4Q2S8H8"/>
<feature type="domain" description="Glutamine amidotransferase type-2" evidence="11">
    <location>
        <begin position="4"/>
        <end position="218"/>
    </location>
</feature>
<dbReference type="EMBL" id="SDWU01000020">
    <property type="protein sequence ID" value="RYB99130.1"/>
    <property type="molecule type" value="Genomic_DNA"/>
</dbReference>
<evidence type="ECO:0000313" key="12">
    <source>
        <dbReference type="EMBL" id="RYB99130.1"/>
    </source>
</evidence>
<accession>A0A4Q2S8H8</accession>
<dbReference type="NCBIfam" id="TIGR01536">
    <property type="entry name" value="asn_synth_AEB"/>
    <property type="match status" value="1"/>
</dbReference>
<keyword evidence="6" id="KW-0028">Amino-acid biosynthesis</keyword>
<evidence type="ECO:0000256" key="3">
    <source>
        <dbReference type="ARBA" id="ARBA00012737"/>
    </source>
</evidence>
<comment type="pathway">
    <text evidence="1">Amino-acid biosynthesis; L-asparagine biosynthesis; L-asparagine from L-aspartate (L-Gln route): step 1/1.</text>
</comment>
<dbReference type="InterPro" id="IPR014729">
    <property type="entry name" value="Rossmann-like_a/b/a_fold"/>
</dbReference>
<keyword evidence="7" id="KW-0315">Glutamine amidotransferase</keyword>
<dbReference type="InterPro" id="IPR001962">
    <property type="entry name" value="Asn_synthase"/>
</dbReference>
<keyword evidence="13" id="KW-1185">Reference proteome</keyword>
<feature type="region of interest" description="Disordered" evidence="10">
    <location>
        <begin position="421"/>
        <end position="442"/>
    </location>
</feature>
<evidence type="ECO:0000256" key="4">
    <source>
        <dbReference type="ARBA" id="ARBA00022741"/>
    </source>
</evidence>
<organism evidence="12 13">
    <name type="scientific">Nocardioides ganghwensis</name>
    <dbReference type="NCBI Taxonomy" id="252230"/>
    <lineage>
        <taxon>Bacteria</taxon>
        <taxon>Bacillati</taxon>
        <taxon>Actinomycetota</taxon>
        <taxon>Actinomycetes</taxon>
        <taxon>Propionibacteriales</taxon>
        <taxon>Nocardioidaceae</taxon>
        <taxon>Nocardioides</taxon>
    </lineage>
</organism>
<keyword evidence="5 9" id="KW-0067">ATP-binding</keyword>
<keyword evidence="6" id="KW-0061">Asparagine biosynthesis</keyword>
<dbReference type="InterPro" id="IPR017932">
    <property type="entry name" value="GATase_2_dom"/>
</dbReference>
<dbReference type="Pfam" id="PF00733">
    <property type="entry name" value="Asn_synthase"/>
    <property type="match status" value="1"/>
</dbReference>
<evidence type="ECO:0000256" key="5">
    <source>
        <dbReference type="ARBA" id="ARBA00022840"/>
    </source>
</evidence>
<sequence>MTSAGVSGIRALSPRTSSLTRDTLEEMAAAQDHRGGGGADVWLGPDVGLARSRPAASPLPDGPAADPSPQPARSVDGRWVVALDGAVRNHVALRAHLDYPFRSRDDAELVVAGLALEGISFVERLQGQFALVAHDLRTDTTHLVRDRIGVLPLHYRHVPGGIAFASEVKALLVLGPRPGVDHRSLDAYLAHRTVPAPDTLFEGVKKVRPAHRVAIMPGGHLEETAYWSPPDTDPDGTWTPDDAIEAVRDGVREAVRSALDPGAPVGINLTGGLASSLLVAQAQQLGGDEPVHTFSPAFGDGAPDELARTGRLSRLLGTRHHDVHLHRPDLDELWGPLTWHRDAPLSGPADLAAHVLARAAGEHVPAILCAQGADELFGGHQRYRLAGVAERSYGLPGLPAPLRSGLGRRVERRLGATFSAPERRRLLGQAPPRDRRSAPSVGVDPVDRMLRHDLRHTLPDDVLERLDRMSTAASLEVRLPLLDHHLVELAFRLPTSVKVRAGCTTWVLREAARPLLPDEVIERRVLEPGAGSWWYAGMRDTVRERLTGPGSWIAQTLDQSLVRDLLLRHEHGGHEQDRIWALVSLEVWHEAFFSDLSETPALPRPRGAARPVAASTAHLS</sequence>
<dbReference type="SUPFAM" id="SSF52402">
    <property type="entry name" value="Adenine nucleotide alpha hydrolases-like"/>
    <property type="match status" value="1"/>
</dbReference>
<comment type="catalytic activity">
    <reaction evidence="8">
        <text>L-aspartate + L-glutamine + ATP + H2O = L-asparagine + L-glutamate + AMP + diphosphate + H(+)</text>
        <dbReference type="Rhea" id="RHEA:12228"/>
        <dbReference type="ChEBI" id="CHEBI:15377"/>
        <dbReference type="ChEBI" id="CHEBI:15378"/>
        <dbReference type="ChEBI" id="CHEBI:29985"/>
        <dbReference type="ChEBI" id="CHEBI:29991"/>
        <dbReference type="ChEBI" id="CHEBI:30616"/>
        <dbReference type="ChEBI" id="CHEBI:33019"/>
        <dbReference type="ChEBI" id="CHEBI:58048"/>
        <dbReference type="ChEBI" id="CHEBI:58359"/>
        <dbReference type="ChEBI" id="CHEBI:456215"/>
        <dbReference type="EC" id="6.3.5.4"/>
    </reaction>
</comment>
<keyword evidence="12" id="KW-0436">Ligase</keyword>
<reference evidence="12 13" key="1">
    <citation type="submission" date="2019-01" db="EMBL/GenBank/DDBJ databases">
        <title>Novel species of Nocardioides.</title>
        <authorList>
            <person name="Liu Q."/>
            <person name="Xin Y.-H."/>
        </authorList>
    </citation>
    <scope>NUCLEOTIDE SEQUENCE [LARGE SCALE GENOMIC DNA]</scope>
    <source>
        <strain evidence="12 13">CGMCC 4.6875</strain>
    </source>
</reference>
<evidence type="ECO:0000256" key="10">
    <source>
        <dbReference type="SAM" id="MobiDB-lite"/>
    </source>
</evidence>
<dbReference type="InterPro" id="IPR029055">
    <property type="entry name" value="Ntn_hydrolases_N"/>
</dbReference>
<dbReference type="SUPFAM" id="SSF56235">
    <property type="entry name" value="N-terminal nucleophile aminohydrolases (Ntn hydrolases)"/>
    <property type="match status" value="1"/>
</dbReference>
<evidence type="ECO:0000313" key="13">
    <source>
        <dbReference type="Proteomes" id="UP000293291"/>
    </source>
</evidence>
<evidence type="ECO:0000256" key="8">
    <source>
        <dbReference type="ARBA" id="ARBA00048741"/>
    </source>
</evidence>
<dbReference type="PANTHER" id="PTHR43284">
    <property type="entry name" value="ASPARAGINE SYNTHETASE (GLUTAMINE-HYDROLYZING)"/>
    <property type="match status" value="1"/>
</dbReference>
<evidence type="ECO:0000256" key="7">
    <source>
        <dbReference type="ARBA" id="ARBA00022962"/>
    </source>
</evidence>
<dbReference type="GO" id="GO:0006529">
    <property type="term" value="P:asparagine biosynthetic process"/>
    <property type="evidence" value="ECO:0007669"/>
    <property type="project" value="UniProtKB-KW"/>
</dbReference>
<evidence type="ECO:0000259" key="11">
    <source>
        <dbReference type="PROSITE" id="PS51278"/>
    </source>
</evidence>
<dbReference type="OrthoDB" id="9763290at2"/>
<comment type="similarity">
    <text evidence="2">Belongs to the asparagine synthetase family.</text>
</comment>
<dbReference type="CDD" id="cd00712">
    <property type="entry name" value="AsnB"/>
    <property type="match status" value="1"/>
</dbReference>
<dbReference type="Proteomes" id="UP000293291">
    <property type="component" value="Unassembled WGS sequence"/>
</dbReference>
<dbReference type="EC" id="6.3.5.4" evidence="3"/>
<dbReference type="PROSITE" id="PS51278">
    <property type="entry name" value="GATASE_TYPE_2"/>
    <property type="match status" value="1"/>
</dbReference>
<dbReference type="GO" id="GO:0005524">
    <property type="term" value="F:ATP binding"/>
    <property type="evidence" value="ECO:0007669"/>
    <property type="project" value="UniProtKB-KW"/>
</dbReference>
<protein>
    <recommendedName>
        <fullName evidence="3">asparagine synthase (glutamine-hydrolyzing)</fullName>
        <ecNumber evidence="3">6.3.5.4</ecNumber>
    </recommendedName>
</protein>
<dbReference type="InterPro" id="IPR006426">
    <property type="entry name" value="Asn_synth_AEB"/>
</dbReference>
<dbReference type="PIRSF" id="PIRSF001589">
    <property type="entry name" value="Asn_synthetase_glu-h"/>
    <property type="match status" value="1"/>
</dbReference>
<comment type="caution">
    <text evidence="12">The sequence shown here is derived from an EMBL/GenBank/DDBJ whole genome shotgun (WGS) entry which is preliminary data.</text>
</comment>